<reference evidence="2" key="2">
    <citation type="journal article" date="2021" name="Microbiome">
        <title>Successional dynamics and alternative stable states in a saline activated sludge microbial community over 9 years.</title>
        <authorList>
            <person name="Wang Y."/>
            <person name="Ye J."/>
            <person name="Ju F."/>
            <person name="Liu L."/>
            <person name="Boyd J.A."/>
            <person name="Deng Y."/>
            <person name="Parks D.H."/>
            <person name="Jiang X."/>
            <person name="Yin X."/>
            <person name="Woodcroft B.J."/>
            <person name="Tyson G.W."/>
            <person name="Hugenholtz P."/>
            <person name="Polz M.F."/>
            <person name="Zhang T."/>
        </authorList>
    </citation>
    <scope>NUCLEOTIDE SEQUENCE</scope>
    <source>
        <strain evidence="2">HKST-UBA02</strain>
    </source>
</reference>
<evidence type="ECO:0000313" key="3">
    <source>
        <dbReference type="Proteomes" id="UP000739538"/>
    </source>
</evidence>
<comment type="caution">
    <text evidence="2">The sequence shown here is derived from an EMBL/GenBank/DDBJ whole genome shotgun (WGS) entry which is preliminary data.</text>
</comment>
<reference evidence="2" key="1">
    <citation type="submission" date="2020-04" db="EMBL/GenBank/DDBJ databases">
        <authorList>
            <person name="Zhang T."/>
        </authorList>
    </citation>
    <scope>NUCLEOTIDE SEQUENCE</scope>
    <source>
        <strain evidence="2">HKST-UBA02</strain>
    </source>
</reference>
<dbReference type="Proteomes" id="UP000739538">
    <property type="component" value="Unassembled WGS sequence"/>
</dbReference>
<keyword evidence="1" id="KW-0732">Signal</keyword>
<proteinExistence type="predicted"/>
<evidence type="ECO:0008006" key="4">
    <source>
        <dbReference type="Google" id="ProtNLM"/>
    </source>
</evidence>
<accession>A0A956NHI2</accession>
<organism evidence="2 3">
    <name type="scientific">Eiseniibacteriota bacterium</name>
    <dbReference type="NCBI Taxonomy" id="2212470"/>
    <lineage>
        <taxon>Bacteria</taxon>
        <taxon>Candidatus Eiseniibacteriota</taxon>
    </lineage>
</organism>
<dbReference type="AlphaFoldDB" id="A0A956NHI2"/>
<name>A0A956NHI2_UNCEI</name>
<evidence type="ECO:0000313" key="2">
    <source>
        <dbReference type="EMBL" id="MCA9758656.1"/>
    </source>
</evidence>
<gene>
    <name evidence="2" type="ORF">KDA27_22865</name>
</gene>
<sequence>MRRLTSIAVGFCMMVFAATASANVNPYEQNPCDDGCGGVNHDCECTVFDGCPCMELDIHGIVTGGLPVPTADEPQHYDGEYWAVLMIWIASLVE</sequence>
<feature type="signal peptide" evidence="1">
    <location>
        <begin position="1"/>
        <end position="22"/>
    </location>
</feature>
<dbReference type="EMBL" id="JAGQHS010000196">
    <property type="protein sequence ID" value="MCA9758656.1"/>
    <property type="molecule type" value="Genomic_DNA"/>
</dbReference>
<feature type="chain" id="PRO_5037419858" description="Secreted protein" evidence="1">
    <location>
        <begin position="23"/>
        <end position="94"/>
    </location>
</feature>
<protein>
    <recommendedName>
        <fullName evidence="4">Secreted protein</fullName>
    </recommendedName>
</protein>
<evidence type="ECO:0000256" key="1">
    <source>
        <dbReference type="SAM" id="SignalP"/>
    </source>
</evidence>